<dbReference type="InterPro" id="IPR029058">
    <property type="entry name" value="AB_hydrolase_fold"/>
</dbReference>
<evidence type="ECO:0000259" key="2">
    <source>
        <dbReference type="Pfam" id="PF01764"/>
    </source>
</evidence>
<dbReference type="GO" id="GO:0006629">
    <property type="term" value="P:lipid metabolic process"/>
    <property type="evidence" value="ECO:0007669"/>
    <property type="project" value="InterPro"/>
</dbReference>
<evidence type="ECO:0000256" key="1">
    <source>
        <dbReference type="SAM" id="MobiDB-lite"/>
    </source>
</evidence>
<sequence>MAADTAGLRTAADLLDRSGNVARDTLVSLTATVLRLPARGAILSPGSAADISCQVAALTVGPTGLGALVLHTEALARLVRLSAAAYDANEALTRQLMQRVQQAMLPVKLTYELVGTAVNWRARQVGIDRDIIPGTAGLTGDLVLMLHTALNPAGMDLLSTEQQLTGIVWAGELFGMFRDSTPLTVNQIPSRTPTGAGPKDLGGLVDEINVAGRSPEDRERIVVQRVQQPDGSSAWVVSIPGTAQWSPISQANPADLSANLRLMAGLSSSLKPAVQQALASAQRQAGVNPGSEPVLLTGHSQGGILAASLAHDPQLAKEMNIREVVTFAAPVTGMDLPKQVNGLDVGLDGDVVPHADNQDTANRLNRAQISCAAPTDAANNFATHDSHGYAKRAHDLLGHDTDVVAAQDFYQRTDGVFLGGTATTYTFELQRPMPAPPAPAPPKPAPAPPAMWNPPPVLPAR</sequence>
<dbReference type="Gene3D" id="3.40.50.1820">
    <property type="entry name" value="alpha/beta hydrolase"/>
    <property type="match status" value="1"/>
</dbReference>
<feature type="compositionally biased region" description="Pro residues" evidence="1">
    <location>
        <begin position="433"/>
        <end position="461"/>
    </location>
</feature>
<reference evidence="4" key="1">
    <citation type="submission" date="2016-10" db="EMBL/GenBank/DDBJ databases">
        <authorList>
            <person name="Varghese N."/>
            <person name="Submissions S."/>
        </authorList>
    </citation>
    <scope>NUCLEOTIDE SEQUENCE [LARGE SCALE GENOMIC DNA]</scope>
    <source>
        <strain evidence="4">DSM 22951</strain>
    </source>
</reference>
<dbReference type="EMBL" id="UESZ01000001">
    <property type="protein sequence ID" value="SSA36150.1"/>
    <property type="molecule type" value="Genomic_DNA"/>
</dbReference>
<proteinExistence type="predicted"/>
<feature type="domain" description="Fungal lipase-type" evidence="2">
    <location>
        <begin position="259"/>
        <end position="356"/>
    </location>
</feature>
<keyword evidence="4" id="KW-1185">Reference proteome</keyword>
<dbReference type="Proteomes" id="UP000250028">
    <property type="component" value="Unassembled WGS sequence"/>
</dbReference>
<feature type="region of interest" description="Disordered" evidence="1">
    <location>
        <begin position="430"/>
        <end position="461"/>
    </location>
</feature>
<dbReference type="InterPro" id="IPR002921">
    <property type="entry name" value="Fungal_lipase-type"/>
</dbReference>
<dbReference type="AlphaFoldDB" id="A0A2Y8ZUR3"/>
<accession>A0A2Y8ZUR3</accession>
<dbReference type="SUPFAM" id="SSF53474">
    <property type="entry name" value="alpha/beta-Hydrolases"/>
    <property type="match status" value="1"/>
</dbReference>
<evidence type="ECO:0000313" key="4">
    <source>
        <dbReference type="Proteomes" id="UP000250028"/>
    </source>
</evidence>
<evidence type="ECO:0000313" key="3">
    <source>
        <dbReference type="EMBL" id="SSA36150.1"/>
    </source>
</evidence>
<gene>
    <name evidence="3" type="ORF">SAMN04489750_3531</name>
</gene>
<organism evidence="3 4">
    <name type="scientific">Branchiibius hedensis</name>
    <dbReference type="NCBI Taxonomy" id="672460"/>
    <lineage>
        <taxon>Bacteria</taxon>
        <taxon>Bacillati</taxon>
        <taxon>Actinomycetota</taxon>
        <taxon>Actinomycetes</taxon>
        <taxon>Micrococcales</taxon>
        <taxon>Dermacoccaceae</taxon>
        <taxon>Branchiibius</taxon>
    </lineage>
</organism>
<dbReference type="Pfam" id="PF01764">
    <property type="entry name" value="Lipase_3"/>
    <property type="match status" value="1"/>
</dbReference>
<protein>
    <recommendedName>
        <fullName evidence="2">Fungal lipase-type domain-containing protein</fullName>
    </recommendedName>
</protein>
<name>A0A2Y8ZUR3_9MICO</name>